<sequence>MFYVSQHQLIDQQQNINDIAFFSPELPNEMVLHSTFIYVEDSYFQCFWEAKNIELVQQYIHTAVGSECITECYGVDPMTAIA</sequence>
<protein>
    <submittedName>
        <fullName evidence="1">Uncharacterized protein</fullName>
    </submittedName>
</protein>
<accession>A0A2N4UV69</accession>
<evidence type="ECO:0000313" key="2">
    <source>
        <dbReference type="Proteomes" id="UP000234420"/>
    </source>
</evidence>
<evidence type="ECO:0000313" key="1">
    <source>
        <dbReference type="EMBL" id="PLC58910.1"/>
    </source>
</evidence>
<proteinExistence type="predicted"/>
<reference evidence="1 2" key="1">
    <citation type="journal article" date="2018" name="Syst. Appl. Microbiol.">
        <title>Photobacterium carnosum sp. nov., isolated from spoiled modified atmosphere packaged poultry meat.</title>
        <authorList>
            <person name="Hilgarth M."/>
            <person name="Fuertes S."/>
            <person name="Ehrmann M."/>
            <person name="Vogel R.F."/>
        </authorList>
    </citation>
    <scope>NUCLEOTIDE SEQUENCE [LARGE SCALE GENOMIC DNA]</scope>
    <source>
        <strain evidence="1 2">TMW 2.2021</strain>
    </source>
</reference>
<keyword evidence="2" id="KW-1185">Reference proteome</keyword>
<name>A0A2N4UV69_9GAMM</name>
<dbReference type="Proteomes" id="UP000234420">
    <property type="component" value="Unassembled WGS sequence"/>
</dbReference>
<organism evidence="1 2">
    <name type="scientific">Photobacterium carnosum</name>
    <dbReference type="NCBI Taxonomy" id="2023717"/>
    <lineage>
        <taxon>Bacteria</taxon>
        <taxon>Pseudomonadati</taxon>
        <taxon>Pseudomonadota</taxon>
        <taxon>Gammaproteobacteria</taxon>
        <taxon>Vibrionales</taxon>
        <taxon>Vibrionaceae</taxon>
        <taxon>Photobacterium</taxon>
    </lineage>
</organism>
<dbReference type="AlphaFoldDB" id="A0A2N4UV69"/>
<gene>
    <name evidence="1" type="ORF">CIK00_05850</name>
</gene>
<dbReference type="EMBL" id="NPIB01000004">
    <property type="protein sequence ID" value="PLC58910.1"/>
    <property type="molecule type" value="Genomic_DNA"/>
</dbReference>
<dbReference type="RefSeq" id="WP_101767980.1">
    <property type="nucleotide sequence ID" value="NZ_BPPU01000002.1"/>
</dbReference>
<comment type="caution">
    <text evidence="1">The sequence shown here is derived from an EMBL/GenBank/DDBJ whole genome shotgun (WGS) entry which is preliminary data.</text>
</comment>